<dbReference type="EMBL" id="JAUESC010000004">
    <property type="protein sequence ID" value="KAK0598452.1"/>
    <property type="molecule type" value="Genomic_DNA"/>
</dbReference>
<dbReference type="SUPFAM" id="SSF56672">
    <property type="entry name" value="DNA/RNA polymerases"/>
    <property type="match status" value="1"/>
</dbReference>
<accession>A0AA39VZ59</accession>
<reference evidence="2" key="1">
    <citation type="journal article" date="2022" name="Plant J.">
        <title>Strategies of tolerance reflected in two North American maple genomes.</title>
        <authorList>
            <person name="McEvoy S.L."/>
            <person name="Sezen U.U."/>
            <person name="Trouern-Trend A."/>
            <person name="McMahon S.M."/>
            <person name="Schaberg P.G."/>
            <person name="Yang J."/>
            <person name="Wegrzyn J.L."/>
            <person name="Swenson N.G."/>
        </authorList>
    </citation>
    <scope>NUCLEOTIDE SEQUENCE</scope>
    <source>
        <strain evidence="2">NS2018</strain>
    </source>
</reference>
<sequence length="253" mass="27682">MVSPRTLKDVQKLTGCLASLSRFIAKSTDRCLPFFKALKKGKGIEWNENCEKAFQALKDYLGQAPLLSKPETGETLYIYLSVSEAATSSVLVRQEDGIQKPIYYTSKALLPAETRYSPAKKLALALITAARKLRPYFQAHKIGVYTNCPLKLILQKPEVSGRLTKWAIELSEFDVEYLPRTAIKAQAVARVAHFPPDPHFPASPSPSPFGGKWGNGGGGGGGGGGMGMIFIPKLKWGWGWGDPPPSPFPHFPH</sequence>
<reference evidence="2" key="2">
    <citation type="submission" date="2023-06" db="EMBL/GenBank/DDBJ databases">
        <authorList>
            <person name="Swenson N.G."/>
            <person name="Wegrzyn J.L."/>
            <person name="Mcevoy S.L."/>
        </authorList>
    </citation>
    <scope>NUCLEOTIDE SEQUENCE</scope>
    <source>
        <strain evidence="2">NS2018</strain>
        <tissue evidence="2">Leaf</tissue>
    </source>
</reference>
<dbReference type="Proteomes" id="UP001168877">
    <property type="component" value="Unassembled WGS sequence"/>
</dbReference>
<dbReference type="PANTHER" id="PTHR48475">
    <property type="entry name" value="RIBONUCLEASE H"/>
    <property type="match status" value="1"/>
</dbReference>
<gene>
    <name evidence="2" type="ORF">LWI29_034801</name>
</gene>
<dbReference type="InterPro" id="IPR041577">
    <property type="entry name" value="RT_RNaseH_2"/>
</dbReference>
<proteinExistence type="predicted"/>
<evidence type="ECO:0000313" key="3">
    <source>
        <dbReference type="Proteomes" id="UP001168877"/>
    </source>
</evidence>
<dbReference type="PANTHER" id="PTHR48475:SF2">
    <property type="entry name" value="RIBONUCLEASE H"/>
    <property type="match status" value="1"/>
</dbReference>
<dbReference type="AlphaFoldDB" id="A0AA39VZ59"/>
<dbReference type="InterPro" id="IPR043128">
    <property type="entry name" value="Rev_trsase/Diguanyl_cyclase"/>
</dbReference>
<dbReference type="InterPro" id="IPR043502">
    <property type="entry name" value="DNA/RNA_pol_sf"/>
</dbReference>
<name>A0AA39VZ59_ACESA</name>
<feature type="domain" description="Reverse transcriptase/retrotransposon-derived protein RNase H-like" evidence="1">
    <location>
        <begin position="46"/>
        <end position="142"/>
    </location>
</feature>
<comment type="caution">
    <text evidence="2">The sequence shown here is derived from an EMBL/GenBank/DDBJ whole genome shotgun (WGS) entry which is preliminary data.</text>
</comment>
<organism evidence="2 3">
    <name type="scientific">Acer saccharum</name>
    <name type="common">Sugar maple</name>
    <dbReference type="NCBI Taxonomy" id="4024"/>
    <lineage>
        <taxon>Eukaryota</taxon>
        <taxon>Viridiplantae</taxon>
        <taxon>Streptophyta</taxon>
        <taxon>Embryophyta</taxon>
        <taxon>Tracheophyta</taxon>
        <taxon>Spermatophyta</taxon>
        <taxon>Magnoliopsida</taxon>
        <taxon>eudicotyledons</taxon>
        <taxon>Gunneridae</taxon>
        <taxon>Pentapetalae</taxon>
        <taxon>rosids</taxon>
        <taxon>malvids</taxon>
        <taxon>Sapindales</taxon>
        <taxon>Sapindaceae</taxon>
        <taxon>Hippocastanoideae</taxon>
        <taxon>Acereae</taxon>
        <taxon>Acer</taxon>
    </lineage>
</organism>
<dbReference type="Gene3D" id="3.30.70.270">
    <property type="match status" value="1"/>
</dbReference>
<dbReference type="Pfam" id="PF17919">
    <property type="entry name" value="RT_RNaseH_2"/>
    <property type="match status" value="1"/>
</dbReference>
<evidence type="ECO:0000259" key="1">
    <source>
        <dbReference type="Pfam" id="PF17919"/>
    </source>
</evidence>
<protein>
    <recommendedName>
        <fullName evidence="1">Reverse transcriptase/retrotransposon-derived protein RNase H-like domain-containing protein</fullName>
    </recommendedName>
</protein>
<keyword evidence="3" id="KW-1185">Reference proteome</keyword>
<evidence type="ECO:0000313" key="2">
    <source>
        <dbReference type="EMBL" id="KAK0598452.1"/>
    </source>
</evidence>